<dbReference type="EMBL" id="BSOT01000011">
    <property type="protein sequence ID" value="GLR72592.1"/>
    <property type="molecule type" value="Genomic_DNA"/>
</dbReference>
<feature type="signal peptide" evidence="1">
    <location>
        <begin position="1"/>
        <end position="24"/>
    </location>
</feature>
<dbReference type="AlphaFoldDB" id="A0AA37T0F8"/>
<reference evidence="2" key="1">
    <citation type="journal article" date="2014" name="Int. J. Syst. Evol. Microbiol.">
        <title>Complete genome sequence of Corynebacterium casei LMG S-19264T (=DSM 44701T), isolated from a smear-ripened cheese.</title>
        <authorList>
            <consortium name="US DOE Joint Genome Institute (JGI-PGF)"/>
            <person name="Walter F."/>
            <person name="Albersmeier A."/>
            <person name="Kalinowski J."/>
            <person name="Ruckert C."/>
        </authorList>
    </citation>
    <scope>NUCLEOTIDE SEQUENCE</scope>
    <source>
        <strain evidence="2">NBRC 110023</strain>
    </source>
</reference>
<gene>
    <name evidence="2" type="ORF">GCM10007852_35000</name>
</gene>
<proteinExistence type="predicted"/>
<evidence type="ECO:0008006" key="4">
    <source>
        <dbReference type="Google" id="ProtNLM"/>
    </source>
</evidence>
<organism evidence="2 3">
    <name type="scientific">Agaribacter marinus</name>
    <dbReference type="NCBI Taxonomy" id="1431249"/>
    <lineage>
        <taxon>Bacteria</taxon>
        <taxon>Pseudomonadati</taxon>
        <taxon>Pseudomonadota</taxon>
        <taxon>Gammaproteobacteria</taxon>
        <taxon>Alteromonadales</taxon>
        <taxon>Alteromonadaceae</taxon>
        <taxon>Agaribacter</taxon>
    </lineage>
</organism>
<comment type="caution">
    <text evidence="2">The sequence shown here is derived from an EMBL/GenBank/DDBJ whole genome shotgun (WGS) entry which is preliminary data.</text>
</comment>
<reference evidence="2" key="2">
    <citation type="submission" date="2023-01" db="EMBL/GenBank/DDBJ databases">
        <title>Draft genome sequence of Agaribacter marinus strain NBRC 110023.</title>
        <authorList>
            <person name="Sun Q."/>
            <person name="Mori K."/>
        </authorList>
    </citation>
    <scope>NUCLEOTIDE SEQUENCE</scope>
    <source>
        <strain evidence="2">NBRC 110023</strain>
    </source>
</reference>
<keyword evidence="1" id="KW-0732">Signal</keyword>
<evidence type="ECO:0000313" key="2">
    <source>
        <dbReference type="EMBL" id="GLR72592.1"/>
    </source>
</evidence>
<protein>
    <recommendedName>
        <fullName evidence="4">PEP-CTERM sorting domain-containing protein</fullName>
    </recommendedName>
</protein>
<accession>A0AA37T0F8</accession>
<sequence>MKSKKLIQSAVFSLFAFSAGSAMAVPVLWESNFGDEITDLSGEDDEISNVSLSFLFPFAGDTYSDFAVGTNGGVQALDNAGLAGNDDDIDYDLWADLDEFLGDGSPLFTPFNTDLSLEDSGSIHFNDFGDRAVFTWNEVGSALNPDHLASFQLQLLDIGQIIFSYNGIFDDAGESLFDSLDEGIVTGISAGDFGPNSLVDLSVGDNTGASTVFEQWCFDSADSCDQFTGASNDFFDLDQMSLVFSPNSSGGFNVSAQANSVSAPSMAVIVALSYLTFLRRRSNKP</sequence>
<feature type="chain" id="PRO_5041332723" description="PEP-CTERM sorting domain-containing protein" evidence="1">
    <location>
        <begin position="25"/>
        <end position="285"/>
    </location>
</feature>
<keyword evidence="3" id="KW-1185">Reference proteome</keyword>
<name>A0AA37T0F8_9ALTE</name>
<evidence type="ECO:0000256" key="1">
    <source>
        <dbReference type="SAM" id="SignalP"/>
    </source>
</evidence>
<dbReference type="RefSeq" id="WP_284219004.1">
    <property type="nucleotide sequence ID" value="NZ_BSOT01000011.1"/>
</dbReference>
<dbReference type="Proteomes" id="UP001156601">
    <property type="component" value="Unassembled WGS sequence"/>
</dbReference>
<evidence type="ECO:0000313" key="3">
    <source>
        <dbReference type="Proteomes" id="UP001156601"/>
    </source>
</evidence>